<feature type="region of interest" description="Disordered" evidence="4">
    <location>
        <begin position="1"/>
        <end position="70"/>
    </location>
</feature>
<evidence type="ECO:0000259" key="5">
    <source>
        <dbReference type="SMART" id="SM00220"/>
    </source>
</evidence>
<dbReference type="InterPro" id="IPR011009">
    <property type="entry name" value="Kinase-like_dom_sf"/>
</dbReference>
<feature type="compositionally biased region" description="Basic and acidic residues" evidence="4">
    <location>
        <begin position="1"/>
        <end position="10"/>
    </location>
</feature>
<dbReference type="InterPro" id="IPR051931">
    <property type="entry name" value="PAK3-like"/>
</dbReference>
<name>A0ABR0BD36_PURLI</name>
<dbReference type="SUPFAM" id="SSF56112">
    <property type="entry name" value="Protein kinase-like (PK-like)"/>
    <property type="match status" value="1"/>
</dbReference>
<evidence type="ECO:0000313" key="6">
    <source>
        <dbReference type="EMBL" id="KAK4068503.1"/>
    </source>
</evidence>
<keyword evidence="2" id="KW-0547">Nucleotide-binding</keyword>
<protein>
    <recommendedName>
        <fullName evidence="5">Protein kinase domain-containing protein</fullName>
    </recommendedName>
</protein>
<keyword evidence="3" id="KW-0067">ATP-binding</keyword>
<evidence type="ECO:0000256" key="4">
    <source>
        <dbReference type="SAM" id="MobiDB-lite"/>
    </source>
</evidence>
<sequence>MAETNGDRATRMFVSPQEYEEGTPQKSRNPPVAPANLRMQAPSKLHKNREKVHPPVPSSTAPSHARSFDETVPVHKKLPWEKYKKLVTLLDLGGEVIVARRKGSLEMVGVKEVPQGLETETLHWLRKLRHPNIAIAIEIFSTASRLYVVYEEMHLPLEHIVRSAAFPSSKQIGTILGQALDGLIYLESQGKSYKSLSCDNVLLHRTGLVKLGMPTMLSGEEAQLTYTGARYELGTSDSSATKCDTSQALSNITMRLMQKYVLEDDKVGIQNPEVWEDSPIVSFLSSVMSGGKFQDLKGLNALYLEITVGFNSQGMSNLISPDIHREHKYEQRAISG</sequence>
<organism evidence="6 7">
    <name type="scientific">Purpureocillium lilacinum</name>
    <name type="common">Paecilomyces lilacinus</name>
    <dbReference type="NCBI Taxonomy" id="33203"/>
    <lineage>
        <taxon>Eukaryota</taxon>
        <taxon>Fungi</taxon>
        <taxon>Dikarya</taxon>
        <taxon>Ascomycota</taxon>
        <taxon>Pezizomycotina</taxon>
        <taxon>Sordariomycetes</taxon>
        <taxon>Hypocreomycetidae</taxon>
        <taxon>Hypocreales</taxon>
        <taxon>Ophiocordycipitaceae</taxon>
        <taxon>Purpureocillium</taxon>
    </lineage>
</organism>
<evidence type="ECO:0000256" key="2">
    <source>
        <dbReference type="ARBA" id="ARBA00022741"/>
    </source>
</evidence>
<evidence type="ECO:0000256" key="1">
    <source>
        <dbReference type="ARBA" id="ARBA00008874"/>
    </source>
</evidence>
<dbReference type="InterPro" id="IPR000719">
    <property type="entry name" value="Prot_kinase_dom"/>
</dbReference>
<reference evidence="6 7" key="1">
    <citation type="journal article" date="2024" name="Microbiol. Resour. Announc.">
        <title>Genome annotations for the ascomycete fungi Trichoderma harzianum, Trichoderma aggressivum, and Purpureocillium lilacinum.</title>
        <authorList>
            <person name="Beijen E.P.W."/>
            <person name="Ohm R.A."/>
        </authorList>
    </citation>
    <scope>NUCLEOTIDE SEQUENCE [LARGE SCALE GENOMIC DNA]</scope>
    <source>
        <strain evidence="6 7">CBS 150709</strain>
    </source>
</reference>
<dbReference type="SMART" id="SM00220">
    <property type="entry name" value="S_TKc"/>
    <property type="match status" value="1"/>
</dbReference>
<dbReference type="PANTHER" id="PTHR45832">
    <property type="entry name" value="SERINE/THREONINE-PROTEIN KINASE SAMKA-RELATED-RELATED"/>
    <property type="match status" value="1"/>
</dbReference>
<dbReference type="Proteomes" id="UP001287286">
    <property type="component" value="Unassembled WGS sequence"/>
</dbReference>
<evidence type="ECO:0000313" key="7">
    <source>
        <dbReference type="Proteomes" id="UP001287286"/>
    </source>
</evidence>
<proteinExistence type="inferred from homology"/>
<accession>A0ABR0BD36</accession>
<evidence type="ECO:0000256" key="3">
    <source>
        <dbReference type="ARBA" id="ARBA00022840"/>
    </source>
</evidence>
<dbReference type="EMBL" id="JAWRVI010000307">
    <property type="protein sequence ID" value="KAK4068503.1"/>
    <property type="molecule type" value="Genomic_DNA"/>
</dbReference>
<keyword evidence="7" id="KW-1185">Reference proteome</keyword>
<dbReference type="Pfam" id="PF00069">
    <property type="entry name" value="Pkinase"/>
    <property type="match status" value="1"/>
</dbReference>
<gene>
    <name evidence="6" type="ORF">Purlil1_13793</name>
</gene>
<comment type="caution">
    <text evidence="6">The sequence shown here is derived from an EMBL/GenBank/DDBJ whole genome shotgun (WGS) entry which is preliminary data.</text>
</comment>
<comment type="similarity">
    <text evidence="1">Belongs to the protein kinase superfamily. STE Ser/Thr protein kinase family. STE20 subfamily.</text>
</comment>
<feature type="domain" description="Protein kinase" evidence="5">
    <location>
        <begin position="86"/>
        <end position="267"/>
    </location>
</feature>
<dbReference type="PANTHER" id="PTHR45832:SF22">
    <property type="entry name" value="SERINE_THREONINE-PROTEIN KINASE SAMKA-RELATED"/>
    <property type="match status" value="1"/>
</dbReference>
<dbReference type="Gene3D" id="1.10.510.10">
    <property type="entry name" value="Transferase(Phosphotransferase) domain 1"/>
    <property type="match status" value="1"/>
</dbReference>